<accession>A0ABV8KRI8</accession>
<keyword evidence="5 7" id="KW-0378">Hydrolase</keyword>
<evidence type="ECO:0000256" key="7">
    <source>
        <dbReference type="RuleBase" id="RU364068"/>
    </source>
</evidence>
<evidence type="ECO:0000313" key="8">
    <source>
        <dbReference type="EMBL" id="MFC4108512.1"/>
    </source>
</evidence>
<reference evidence="9" key="1">
    <citation type="journal article" date="2019" name="Int. J. Syst. Evol. Microbiol.">
        <title>The Global Catalogue of Microorganisms (GCM) 10K type strain sequencing project: providing services to taxonomists for standard genome sequencing and annotation.</title>
        <authorList>
            <consortium name="The Broad Institute Genomics Platform"/>
            <consortium name="The Broad Institute Genome Sequencing Center for Infectious Disease"/>
            <person name="Wu L."/>
            <person name="Ma J."/>
        </authorList>
    </citation>
    <scope>NUCLEOTIDE SEQUENCE [LARGE SCALE GENOMIC DNA]</scope>
    <source>
        <strain evidence="9">2902at01</strain>
    </source>
</reference>
<organism evidence="8 9">
    <name type="scientific">Micromonospora zhanjiangensis</name>
    <dbReference type="NCBI Taxonomy" id="1522057"/>
    <lineage>
        <taxon>Bacteria</taxon>
        <taxon>Bacillati</taxon>
        <taxon>Actinomycetota</taxon>
        <taxon>Actinomycetes</taxon>
        <taxon>Micromonosporales</taxon>
        <taxon>Micromonosporaceae</taxon>
        <taxon>Micromonospora</taxon>
    </lineage>
</organism>
<dbReference type="EC" id="3.1.3.25" evidence="7"/>
<protein>
    <recommendedName>
        <fullName evidence="7">Inositol-1-monophosphatase</fullName>
        <ecNumber evidence="7">3.1.3.25</ecNumber>
    </recommendedName>
</protein>
<comment type="caution">
    <text evidence="8">The sequence shown here is derived from an EMBL/GenBank/DDBJ whole genome shotgun (WGS) entry which is preliminary data.</text>
</comment>
<dbReference type="Gene3D" id="3.30.540.10">
    <property type="entry name" value="Fructose-1,6-Bisphosphatase, subunit A, domain 1"/>
    <property type="match status" value="1"/>
</dbReference>
<dbReference type="PROSITE" id="PS00629">
    <property type="entry name" value="IMP_1"/>
    <property type="match status" value="1"/>
</dbReference>
<dbReference type="PROSITE" id="PS00630">
    <property type="entry name" value="IMP_2"/>
    <property type="match status" value="1"/>
</dbReference>
<dbReference type="EMBL" id="JBHSBN010000016">
    <property type="protein sequence ID" value="MFC4108512.1"/>
    <property type="molecule type" value="Genomic_DNA"/>
</dbReference>
<evidence type="ECO:0000256" key="5">
    <source>
        <dbReference type="ARBA" id="ARBA00022801"/>
    </source>
</evidence>
<dbReference type="Gene3D" id="3.40.190.80">
    <property type="match status" value="1"/>
</dbReference>
<keyword evidence="4 7" id="KW-0479">Metal-binding</keyword>
<name>A0ABV8KRI8_9ACTN</name>
<dbReference type="PANTHER" id="PTHR20854:SF4">
    <property type="entry name" value="INOSITOL-1-MONOPHOSPHATASE-RELATED"/>
    <property type="match status" value="1"/>
</dbReference>
<dbReference type="PANTHER" id="PTHR20854">
    <property type="entry name" value="INOSITOL MONOPHOSPHATASE"/>
    <property type="match status" value="1"/>
</dbReference>
<dbReference type="Proteomes" id="UP001595868">
    <property type="component" value="Unassembled WGS sequence"/>
</dbReference>
<keyword evidence="9" id="KW-1185">Reference proteome</keyword>
<evidence type="ECO:0000313" key="9">
    <source>
        <dbReference type="Proteomes" id="UP001595868"/>
    </source>
</evidence>
<evidence type="ECO:0000256" key="2">
    <source>
        <dbReference type="ARBA" id="ARBA00001946"/>
    </source>
</evidence>
<keyword evidence="6 7" id="KW-0460">Magnesium</keyword>
<comment type="catalytic activity">
    <reaction evidence="1 7">
        <text>a myo-inositol phosphate + H2O = myo-inositol + phosphate</text>
        <dbReference type="Rhea" id="RHEA:24056"/>
        <dbReference type="ChEBI" id="CHEBI:15377"/>
        <dbReference type="ChEBI" id="CHEBI:17268"/>
        <dbReference type="ChEBI" id="CHEBI:43474"/>
        <dbReference type="ChEBI" id="CHEBI:84139"/>
        <dbReference type="EC" id="3.1.3.25"/>
    </reaction>
</comment>
<dbReference type="InterPro" id="IPR033942">
    <property type="entry name" value="IMPase"/>
</dbReference>
<comment type="cofactor">
    <cofactor evidence="2 7">
        <name>Mg(2+)</name>
        <dbReference type="ChEBI" id="CHEBI:18420"/>
    </cofactor>
</comment>
<evidence type="ECO:0000256" key="1">
    <source>
        <dbReference type="ARBA" id="ARBA00001033"/>
    </source>
</evidence>
<dbReference type="InterPro" id="IPR000760">
    <property type="entry name" value="Inositol_monophosphatase-like"/>
</dbReference>
<dbReference type="InterPro" id="IPR020583">
    <property type="entry name" value="Inositol_monoP_metal-BS"/>
</dbReference>
<comment type="similarity">
    <text evidence="3 7">Belongs to the inositol monophosphatase superfamily.</text>
</comment>
<dbReference type="CDD" id="cd01639">
    <property type="entry name" value="IMPase"/>
    <property type="match status" value="1"/>
</dbReference>
<dbReference type="RefSeq" id="WP_377548880.1">
    <property type="nucleotide sequence ID" value="NZ_JBHSBN010000016.1"/>
</dbReference>
<dbReference type="SUPFAM" id="SSF56655">
    <property type="entry name" value="Carbohydrate phosphatase"/>
    <property type="match status" value="1"/>
</dbReference>
<evidence type="ECO:0000256" key="4">
    <source>
        <dbReference type="ARBA" id="ARBA00022723"/>
    </source>
</evidence>
<gene>
    <name evidence="8" type="ORF">ACFOX0_21575</name>
</gene>
<dbReference type="PRINTS" id="PR00377">
    <property type="entry name" value="IMPHPHTASES"/>
</dbReference>
<evidence type="ECO:0000256" key="6">
    <source>
        <dbReference type="ARBA" id="ARBA00022842"/>
    </source>
</evidence>
<evidence type="ECO:0000256" key="3">
    <source>
        <dbReference type="ARBA" id="ARBA00009759"/>
    </source>
</evidence>
<dbReference type="InterPro" id="IPR020550">
    <property type="entry name" value="Inositol_monophosphatase_CS"/>
</dbReference>
<dbReference type="Pfam" id="PF00459">
    <property type="entry name" value="Inositol_P"/>
    <property type="match status" value="1"/>
</dbReference>
<proteinExistence type="inferred from homology"/>
<sequence>MNPAELLPVAQAATGVAAELIRTRFPGALTAKGDRDMASEVDYAVERAVRDLLRERTPQVGFLGEEEGRSGAAAELTWVLDPVDGTVNFVHGLPLCAVSLGLVRGDRAVLGVVEAPFLGTRYHAVTGAGAYADGERIRASGVAKLADAVVAVGDYAVGPDADLANRLRLAVTARLVPRVQRIRMLGTAAIDLAWLAHGRLDALVMLANNPWDTAAGVVLAREAGAVVVDRHGANHHTGSAETVAGGAALLEELLPLIRAAATATG</sequence>